<dbReference type="EMBL" id="NOZR01000023">
    <property type="protein sequence ID" value="OYN76202.1"/>
    <property type="molecule type" value="Genomic_DNA"/>
</dbReference>
<reference evidence="5 6" key="1">
    <citation type="submission" date="2017-07" db="EMBL/GenBank/DDBJ databases">
        <title>The new phylogeny of genus Mycobacterium.</title>
        <authorList>
            <person name="Tortoli E."/>
            <person name="Trovato A."/>
            <person name="Cirillo D.M."/>
        </authorList>
    </citation>
    <scope>NUCLEOTIDE SEQUENCE [LARGE SCALE GENOMIC DNA]</scope>
    <source>
        <strain evidence="5 6">ATCC 33027</strain>
    </source>
</reference>
<evidence type="ECO:0000256" key="2">
    <source>
        <dbReference type="SAM" id="Phobius"/>
    </source>
</evidence>
<feature type="domain" description="Mce/MlaD" evidence="3">
    <location>
        <begin position="41"/>
        <end position="115"/>
    </location>
</feature>
<dbReference type="InterPro" id="IPR003399">
    <property type="entry name" value="Mce/MlaD"/>
</dbReference>
<organism evidence="5 6">
    <name type="scientific">Mycolicibacterium sphagni</name>
    <dbReference type="NCBI Taxonomy" id="1786"/>
    <lineage>
        <taxon>Bacteria</taxon>
        <taxon>Bacillati</taxon>
        <taxon>Actinomycetota</taxon>
        <taxon>Actinomycetes</taxon>
        <taxon>Mycobacteriales</taxon>
        <taxon>Mycobacteriaceae</taxon>
        <taxon>Mycolicibacterium</taxon>
    </lineage>
</organism>
<feature type="compositionally biased region" description="Polar residues" evidence="1">
    <location>
        <begin position="462"/>
        <end position="485"/>
    </location>
</feature>
<protein>
    <submittedName>
        <fullName evidence="5">Mammalian cell entry protein</fullName>
    </submittedName>
</protein>
<keyword evidence="2" id="KW-0472">Membrane</keyword>
<dbReference type="OrthoDB" id="4741753at2"/>
<evidence type="ECO:0000313" key="6">
    <source>
        <dbReference type="Proteomes" id="UP000216063"/>
    </source>
</evidence>
<dbReference type="AlphaFoldDB" id="A0A255DGW8"/>
<feature type="region of interest" description="Disordered" evidence="1">
    <location>
        <begin position="399"/>
        <end position="485"/>
    </location>
</feature>
<gene>
    <name evidence="5" type="ORF">CG716_22910</name>
</gene>
<dbReference type="PANTHER" id="PTHR33371:SF16">
    <property type="entry name" value="MCE-FAMILY PROTEIN MCE3F"/>
    <property type="match status" value="1"/>
</dbReference>
<feature type="domain" description="Mammalian cell entry C-terminal" evidence="4">
    <location>
        <begin position="121"/>
        <end position="292"/>
    </location>
</feature>
<dbReference type="Pfam" id="PF02470">
    <property type="entry name" value="MlaD"/>
    <property type="match status" value="1"/>
</dbReference>
<dbReference type="NCBIfam" id="TIGR00996">
    <property type="entry name" value="Mtu_fam_mce"/>
    <property type="match status" value="1"/>
</dbReference>
<evidence type="ECO:0000256" key="1">
    <source>
        <dbReference type="SAM" id="MobiDB-lite"/>
    </source>
</evidence>
<dbReference type="RefSeq" id="WP_094483417.1">
    <property type="nucleotide sequence ID" value="NZ_NOZR01000023.1"/>
</dbReference>
<dbReference type="Proteomes" id="UP000216063">
    <property type="component" value="Unassembled WGS sequence"/>
</dbReference>
<evidence type="ECO:0000259" key="3">
    <source>
        <dbReference type="Pfam" id="PF02470"/>
    </source>
</evidence>
<comment type="caution">
    <text evidence="5">The sequence shown here is derived from an EMBL/GenBank/DDBJ whole genome shotgun (WGS) entry which is preliminary data.</text>
</comment>
<proteinExistence type="predicted"/>
<sequence length="485" mass="50882">MHLSKGIKIQLAIFSVVSLIAALIMVFVYIKLPVLLFGIGRYTVTVDLPRSGGLYATGNVTYRGVEVGRIDSVKITPDGVAATLSLKSGIDIPSDVKAEVHSVSAVGEQYVALIPRSANGAPLKDGDVIPVEDTSVPPDINSLLDSANTGLDAIPGDSLSTVVDESYTAIGGLGPELSRIVKGSTALAIDARANLDSLTTLIDGAKPLLDTQADTSGPISAWASQVADITTQLKTQDHAVAGLIDNAGPAAAQAQQLFDRLDATLPTILANLSGIADVALTYNASLEQVLVLVPQGLAIEAALAVPNANTKQPLRGLYLSFNLNINMPPPCTTGYMPVQQQRTPDQLDFPERPPGDMYCRTPQDARFGVRGVKNTPCPTKPGKRAPTAKMCESDEQYVPLNDGENWKGDPNATLSGQAIPQPIVGSTPESAPPPQPATQSITATPYDPATGTYIGPDGKPYTQINLGQNAPRPQTWQSMLTPPAG</sequence>
<keyword evidence="6" id="KW-1185">Reference proteome</keyword>
<evidence type="ECO:0000259" key="4">
    <source>
        <dbReference type="Pfam" id="PF11887"/>
    </source>
</evidence>
<dbReference type="Pfam" id="PF11887">
    <property type="entry name" value="Mce4_CUP1"/>
    <property type="match status" value="1"/>
</dbReference>
<keyword evidence="2" id="KW-1133">Transmembrane helix</keyword>
<accession>A0A255DGW8</accession>
<dbReference type="InterPro" id="IPR024516">
    <property type="entry name" value="Mce_C"/>
</dbReference>
<keyword evidence="2" id="KW-0812">Transmembrane</keyword>
<feature type="transmembrane region" description="Helical" evidence="2">
    <location>
        <begin position="12"/>
        <end position="30"/>
    </location>
</feature>
<name>A0A255DGW8_9MYCO</name>
<dbReference type="InterPro" id="IPR052336">
    <property type="entry name" value="MlaD_Phospholipid_Transporter"/>
</dbReference>
<dbReference type="InterPro" id="IPR005693">
    <property type="entry name" value="Mce"/>
</dbReference>
<dbReference type="PANTHER" id="PTHR33371">
    <property type="entry name" value="INTERMEMBRANE PHOSPHOLIPID TRANSPORT SYSTEM BINDING PROTEIN MLAD-RELATED"/>
    <property type="match status" value="1"/>
</dbReference>
<evidence type="ECO:0000313" key="5">
    <source>
        <dbReference type="EMBL" id="OYN76202.1"/>
    </source>
</evidence>
<dbReference type="GO" id="GO:0005576">
    <property type="term" value="C:extracellular region"/>
    <property type="evidence" value="ECO:0007669"/>
    <property type="project" value="TreeGrafter"/>
</dbReference>